<dbReference type="Proteomes" id="UP000709336">
    <property type="component" value="Unassembled WGS sequence"/>
</dbReference>
<gene>
    <name evidence="7" type="ORF">HCJ96_12290</name>
</gene>
<organism evidence="7 8">
    <name type="scientific">Alteromonas ponticola</name>
    <dbReference type="NCBI Taxonomy" id="2720613"/>
    <lineage>
        <taxon>Bacteria</taxon>
        <taxon>Pseudomonadati</taxon>
        <taxon>Pseudomonadota</taxon>
        <taxon>Gammaproteobacteria</taxon>
        <taxon>Alteromonadales</taxon>
        <taxon>Alteromonadaceae</taxon>
        <taxon>Alteromonas/Salinimonas group</taxon>
        <taxon>Alteromonas</taxon>
    </lineage>
</organism>
<dbReference type="Gene3D" id="3.40.50.1820">
    <property type="entry name" value="alpha/beta hydrolase"/>
    <property type="match status" value="1"/>
</dbReference>
<keyword evidence="2" id="KW-0645">Protease</keyword>
<proteinExistence type="predicted"/>
<evidence type="ECO:0000313" key="8">
    <source>
        <dbReference type="Proteomes" id="UP000709336"/>
    </source>
</evidence>
<evidence type="ECO:0000256" key="2">
    <source>
        <dbReference type="ARBA" id="ARBA00022670"/>
    </source>
</evidence>
<reference evidence="7 8" key="1">
    <citation type="submission" date="2020-03" db="EMBL/GenBank/DDBJ databases">
        <title>Alteromonas ponticola sp. nov., isolated from seawater.</title>
        <authorList>
            <person name="Yoon J.-H."/>
            <person name="Kim Y.-O."/>
        </authorList>
    </citation>
    <scope>NUCLEOTIDE SEQUENCE [LARGE SCALE GENOMIC DNA]</scope>
    <source>
        <strain evidence="7 8">MYP5</strain>
    </source>
</reference>
<evidence type="ECO:0000256" key="3">
    <source>
        <dbReference type="ARBA" id="ARBA00022729"/>
    </source>
</evidence>
<accession>A0ABX1R5Q5</accession>
<evidence type="ECO:0000256" key="1">
    <source>
        <dbReference type="ARBA" id="ARBA00022645"/>
    </source>
</evidence>
<keyword evidence="3 6" id="KW-0732">Signal</keyword>
<keyword evidence="5" id="KW-0325">Glycoprotein</keyword>
<dbReference type="PANTHER" id="PTHR11802">
    <property type="entry name" value="SERINE PROTEASE FAMILY S10 SERINE CARBOXYPEPTIDASE"/>
    <property type="match status" value="1"/>
</dbReference>
<dbReference type="RefSeq" id="WP_169211361.1">
    <property type="nucleotide sequence ID" value="NZ_JAATNW010000006.1"/>
</dbReference>
<dbReference type="EMBL" id="JAATNW010000006">
    <property type="protein sequence ID" value="NMH60807.1"/>
    <property type="molecule type" value="Genomic_DNA"/>
</dbReference>
<evidence type="ECO:0000256" key="6">
    <source>
        <dbReference type="SAM" id="SignalP"/>
    </source>
</evidence>
<evidence type="ECO:0000256" key="4">
    <source>
        <dbReference type="ARBA" id="ARBA00022801"/>
    </source>
</evidence>
<comment type="caution">
    <text evidence="7">The sequence shown here is derived from an EMBL/GenBank/DDBJ whole genome shotgun (WGS) entry which is preliminary data.</text>
</comment>
<keyword evidence="4" id="KW-0378">Hydrolase</keyword>
<evidence type="ECO:0000256" key="5">
    <source>
        <dbReference type="ARBA" id="ARBA00023180"/>
    </source>
</evidence>
<dbReference type="SUPFAM" id="SSF53474">
    <property type="entry name" value="alpha/beta-Hydrolases"/>
    <property type="match status" value="1"/>
</dbReference>
<dbReference type="InterPro" id="IPR001563">
    <property type="entry name" value="Peptidase_S10"/>
</dbReference>
<protein>
    <submittedName>
        <fullName evidence="7">Peptidase S10</fullName>
    </submittedName>
</protein>
<feature type="chain" id="PRO_5046915252" evidence="6">
    <location>
        <begin position="25"/>
        <end position="504"/>
    </location>
</feature>
<dbReference type="PANTHER" id="PTHR11802:SF3">
    <property type="entry name" value="RETINOID-INDUCIBLE SERINE CARBOXYPEPTIDASE"/>
    <property type="match status" value="1"/>
</dbReference>
<keyword evidence="8" id="KW-1185">Reference proteome</keyword>
<name>A0ABX1R5Q5_9ALTE</name>
<sequence length="504" mass="56610">MKNITANSLLLLLSLCTLVPPAFAKEKNTPASVPEPMVTTTEHKASLNGNRVNYRVTAGETHLKDDKGNPAASIFSIAYTRTDVKNNSERPLMFVFNGGPGSSSVWMHLGVFGPKRVVLPSDAERVGAPPYPIETNPLSLLDVADLVFIDPVGTGYSKPLGDKEGKDFWGVKQDAEILSEFVRVYITRNKRWNSPKYLAGESYGTTRAAAMVKELQEGWGSIDLNGVLLISSILDFQTGDFTAGNDLPYMTFLPTYAATAWYHNALPDKSQYQDLESFLDEVRDFALTDYASVLLKGDLAQPAQIENVVNKLHQYTGLSKRYIEQTDLRINEFRFMKELLRDKGKVVGRLDSRYLGEDESQVSDSFEADPSSYAIDGAYTAALQHYMATDLQIDRDDPYHILSGDVFRNWDWIYGAGARSQGFLAMTPNLSRAMRQNKDFRVFVANGYYDLATPFFATEYSMNHHGMDTSRVTMKYYEAGHMMYIHHPSLEQLVKDIRAFMTNK</sequence>
<dbReference type="InterPro" id="IPR029058">
    <property type="entry name" value="AB_hydrolase_fold"/>
</dbReference>
<feature type="signal peptide" evidence="6">
    <location>
        <begin position="1"/>
        <end position="24"/>
    </location>
</feature>
<evidence type="ECO:0000313" key="7">
    <source>
        <dbReference type="EMBL" id="NMH60807.1"/>
    </source>
</evidence>
<keyword evidence="1" id="KW-0121">Carboxypeptidase</keyword>
<dbReference type="Pfam" id="PF00450">
    <property type="entry name" value="Peptidase_S10"/>
    <property type="match status" value="1"/>
</dbReference>